<sequence>RHLEAAADDYALRLTDNPESFINTMTKLADQNLSEAQPSRWVELLIYDHPCYHKRVEHARHYLIHSRNQ</sequence>
<gene>
    <name evidence="1" type="ORF">S06H3_08329</name>
</gene>
<evidence type="ECO:0008006" key="2">
    <source>
        <dbReference type="Google" id="ProtNLM"/>
    </source>
</evidence>
<accession>X1LPT2</accession>
<dbReference type="AlphaFoldDB" id="X1LPT2"/>
<name>X1LPT2_9ZZZZ</name>
<comment type="caution">
    <text evidence="1">The sequence shown here is derived from an EMBL/GenBank/DDBJ whole genome shotgun (WGS) entry which is preliminary data.</text>
</comment>
<organism evidence="1">
    <name type="scientific">marine sediment metagenome</name>
    <dbReference type="NCBI Taxonomy" id="412755"/>
    <lineage>
        <taxon>unclassified sequences</taxon>
        <taxon>metagenomes</taxon>
        <taxon>ecological metagenomes</taxon>
    </lineage>
</organism>
<evidence type="ECO:0000313" key="1">
    <source>
        <dbReference type="EMBL" id="GAI07846.1"/>
    </source>
</evidence>
<feature type="non-terminal residue" evidence="1">
    <location>
        <position position="1"/>
    </location>
</feature>
<reference evidence="1" key="1">
    <citation type="journal article" date="2014" name="Front. Microbiol.">
        <title>High frequency of phylogenetically diverse reductive dehalogenase-homologous genes in deep subseafloor sedimentary metagenomes.</title>
        <authorList>
            <person name="Kawai M."/>
            <person name="Futagami T."/>
            <person name="Toyoda A."/>
            <person name="Takaki Y."/>
            <person name="Nishi S."/>
            <person name="Hori S."/>
            <person name="Arai W."/>
            <person name="Tsubouchi T."/>
            <person name="Morono Y."/>
            <person name="Uchiyama I."/>
            <person name="Ito T."/>
            <person name="Fujiyama A."/>
            <person name="Inagaki F."/>
            <person name="Takami H."/>
        </authorList>
    </citation>
    <scope>NUCLEOTIDE SEQUENCE</scope>
    <source>
        <strain evidence="1">Expedition CK06-06</strain>
    </source>
</reference>
<protein>
    <recommendedName>
        <fullName evidence="2">Peptidase M48 domain-containing protein</fullName>
    </recommendedName>
</protein>
<dbReference type="EMBL" id="BARV01003498">
    <property type="protein sequence ID" value="GAI07846.1"/>
    <property type="molecule type" value="Genomic_DNA"/>
</dbReference>
<proteinExistence type="predicted"/>